<name>A0A7S4RFB1_9STRA</name>
<gene>
    <name evidence="1" type="ORF">DBRI00130_LOCUS17789</name>
</gene>
<proteinExistence type="predicted"/>
<sequence length="125" mass="14246">MHVLLHQGRLLLHQCFSGSNFVGTTTQVIPADTHKSSQQIISTCNDRKMSLFCHSSSNEIPLHKLDRTSDMLIPMQTERLQLCVRQVQNLFAWHQEKGREKVLLVHLIRPTLVASIAIVGHVRPF</sequence>
<protein>
    <submittedName>
        <fullName evidence="1">Uncharacterized protein</fullName>
    </submittedName>
</protein>
<reference evidence="1" key="1">
    <citation type="submission" date="2021-01" db="EMBL/GenBank/DDBJ databases">
        <authorList>
            <person name="Corre E."/>
            <person name="Pelletier E."/>
            <person name="Niang G."/>
            <person name="Scheremetjew M."/>
            <person name="Finn R."/>
            <person name="Kale V."/>
            <person name="Holt S."/>
            <person name="Cochrane G."/>
            <person name="Meng A."/>
            <person name="Brown T."/>
            <person name="Cohen L."/>
        </authorList>
    </citation>
    <scope>NUCLEOTIDE SEQUENCE</scope>
    <source>
        <strain evidence="1">GSO104</strain>
    </source>
</reference>
<organism evidence="1">
    <name type="scientific">Ditylum brightwellii</name>
    <dbReference type="NCBI Taxonomy" id="49249"/>
    <lineage>
        <taxon>Eukaryota</taxon>
        <taxon>Sar</taxon>
        <taxon>Stramenopiles</taxon>
        <taxon>Ochrophyta</taxon>
        <taxon>Bacillariophyta</taxon>
        <taxon>Mediophyceae</taxon>
        <taxon>Lithodesmiophycidae</taxon>
        <taxon>Lithodesmiales</taxon>
        <taxon>Lithodesmiaceae</taxon>
        <taxon>Ditylum</taxon>
    </lineage>
</organism>
<evidence type="ECO:0000313" key="1">
    <source>
        <dbReference type="EMBL" id="CAE4612773.1"/>
    </source>
</evidence>
<dbReference type="AlphaFoldDB" id="A0A7S4RFB1"/>
<dbReference type="EMBL" id="HBNS01022505">
    <property type="protein sequence ID" value="CAE4612773.1"/>
    <property type="molecule type" value="Transcribed_RNA"/>
</dbReference>
<accession>A0A7S4RFB1</accession>